<dbReference type="EC" id="1.1.1.262" evidence="7"/>
<evidence type="ECO:0000256" key="4">
    <source>
        <dbReference type="ARBA" id="ARBA00023002"/>
    </source>
</evidence>
<dbReference type="InterPro" id="IPR037510">
    <property type="entry name" value="PdxA"/>
</dbReference>
<dbReference type="GO" id="GO:0051287">
    <property type="term" value="F:NAD binding"/>
    <property type="evidence" value="ECO:0007669"/>
    <property type="project" value="InterPro"/>
</dbReference>
<evidence type="ECO:0000256" key="1">
    <source>
        <dbReference type="ARBA" id="ARBA00022490"/>
    </source>
</evidence>
<comment type="pathway">
    <text evidence="7">Cofactor biosynthesis; pyridoxine 5'-phosphate biosynthesis; pyridoxine 5'-phosphate from D-erythrose 4-phosphate: step 4/5.</text>
</comment>
<keyword evidence="1 7" id="KW-0963">Cytoplasm</keyword>
<dbReference type="PANTHER" id="PTHR30004:SF6">
    <property type="entry name" value="D-THREONATE 4-PHOSPHATE DEHYDROGENASE"/>
    <property type="match status" value="1"/>
</dbReference>
<evidence type="ECO:0000256" key="6">
    <source>
        <dbReference type="ARBA" id="ARBA00023096"/>
    </source>
</evidence>
<feature type="binding site" evidence="7">
    <location>
        <position position="287"/>
    </location>
    <ligand>
        <name>substrate</name>
    </ligand>
</feature>
<dbReference type="Proteomes" id="UP001139125">
    <property type="component" value="Unassembled WGS sequence"/>
</dbReference>
<dbReference type="PANTHER" id="PTHR30004">
    <property type="entry name" value="4-HYDROXYTHREONINE-4-PHOSPHATE DEHYDROGENASE"/>
    <property type="match status" value="1"/>
</dbReference>
<feature type="binding site" evidence="7">
    <location>
        <position position="270"/>
    </location>
    <ligand>
        <name>a divalent metal cation</name>
        <dbReference type="ChEBI" id="CHEBI:60240"/>
        <note>ligand shared between dimeric partners</note>
    </ligand>
</feature>
<comment type="subcellular location">
    <subcellularLocation>
        <location evidence="7">Cytoplasm</location>
    </subcellularLocation>
</comment>
<feature type="binding site" evidence="7">
    <location>
        <position position="296"/>
    </location>
    <ligand>
        <name>substrate</name>
    </ligand>
</feature>
<keyword evidence="5 7" id="KW-0520">NAD</keyword>
<dbReference type="RefSeq" id="WP_255135477.1">
    <property type="nucleotide sequence ID" value="NZ_JANDBC010000003.1"/>
</dbReference>
<dbReference type="Gene3D" id="3.40.718.10">
    <property type="entry name" value="Isopropylmalate Dehydrogenase"/>
    <property type="match status" value="1"/>
</dbReference>
<accession>A0A9X2L5F9</accession>
<dbReference type="GO" id="GO:0008615">
    <property type="term" value="P:pyridoxine biosynthetic process"/>
    <property type="evidence" value="ECO:0007669"/>
    <property type="project" value="UniProtKB-UniRule"/>
</dbReference>
<evidence type="ECO:0000256" key="2">
    <source>
        <dbReference type="ARBA" id="ARBA00022723"/>
    </source>
</evidence>
<dbReference type="HAMAP" id="MF_00536">
    <property type="entry name" value="PdxA"/>
    <property type="match status" value="1"/>
</dbReference>
<evidence type="ECO:0000256" key="7">
    <source>
        <dbReference type="HAMAP-Rule" id="MF_00536"/>
    </source>
</evidence>
<dbReference type="Pfam" id="PF04166">
    <property type="entry name" value="PdxA"/>
    <property type="match status" value="1"/>
</dbReference>
<dbReference type="GO" id="GO:0042823">
    <property type="term" value="P:pyridoxal phosphate biosynthetic process"/>
    <property type="evidence" value="ECO:0007669"/>
    <property type="project" value="UniProtKB-UniRule"/>
</dbReference>
<feature type="binding site" evidence="7">
    <location>
        <position position="213"/>
    </location>
    <ligand>
        <name>a divalent metal cation</name>
        <dbReference type="ChEBI" id="CHEBI:60240"/>
        <note>ligand shared between dimeric partners</note>
    </ligand>
</feature>
<protein>
    <recommendedName>
        <fullName evidence="7">4-hydroxythreonine-4-phosphate dehydrogenase</fullName>
        <ecNumber evidence="7">1.1.1.262</ecNumber>
    </recommendedName>
    <alternativeName>
        <fullName evidence="7">4-(phosphohydroxy)-L-threonine dehydrogenase</fullName>
    </alternativeName>
</protein>
<sequence>MLNKEIPRIAISIGDFNGIGPEIILKSLSDLDLGTSTPVIISPKEIIASVLSYLPYDLDVNYSDDVTGLQTGTINVLSFAVDNLKMTPGIQSALSGKAAMQSIEQCIHLCMNHEVDAMVTAPISKEAVNLAGYEIPGHTEFLATQTGTNSVLMMLVSGDLRVALVTTHIPVKDVSEAITPDVIKEKVEILSSSLIHDFGITNPKIAVFGLNPHAGDGGVIGKEEIDVITPTLKMIREERKDITLHGPFPADGFFGQQLHKHHDAILAMYHDQGLAPFKLLSFGKGVNFTAGLPIIRTSPDHGTAFDIAGKGVANPSSFKEAYKQAVELANKQISED</sequence>
<dbReference type="InterPro" id="IPR005255">
    <property type="entry name" value="PdxA_fam"/>
</dbReference>
<name>A0A9X2L5F9_9BACT</name>
<comment type="miscellaneous">
    <text evidence="7">The active site is located at the dimer interface.</text>
</comment>
<comment type="cofactor">
    <cofactor evidence="7">
        <name>a divalent metal cation</name>
        <dbReference type="ChEBI" id="CHEBI:60240"/>
    </cofactor>
    <text evidence="7">Binds 1 divalent metal cation per subunit.</text>
</comment>
<dbReference type="GO" id="GO:0046872">
    <property type="term" value="F:metal ion binding"/>
    <property type="evidence" value="ECO:0007669"/>
    <property type="project" value="UniProtKB-UniRule"/>
</dbReference>
<keyword evidence="3 7" id="KW-0521">NADP</keyword>
<evidence type="ECO:0000313" key="8">
    <source>
        <dbReference type="EMBL" id="MCP9292582.1"/>
    </source>
</evidence>
<evidence type="ECO:0000313" key="9">
    <source>
        <dbReference type="Proteomes" id="UP001139125"/>
    </source>
</evidence>
<gene>
    <name evidence="7 8" type="primary">pdxA</name>
    <name evidence="8" type="ORF">NM125_13420</name>
</gene>
<dbReference type="EMBL" id="JANDBC010000003">
    <property type="protein sequence ID" value="MCP9292582.1"/>
    <property type="molecule type" value="Genomic_DNA"/>
</dbReference>
<organism evidence="8 9">
    <name type="scientific">Gracilimonas sediminicola</name>
    <dbReference type="NCBI Taxonomy" id="2952158"/>
    <lineage>
        <taxon>Bacteria</taxon>
        <taxon>Pseudomonadati</taxon>
        <taxon>Balneolota</taxon>
        <taxon>Balneolia</taxon>
        <taxon>Balneolales</taxon>
        <taxon>Balneolaceae</taxon>
        <taxon>Gracilimonas</taxon>
    </lineage>
</organism>
<keyword evidence="2 7" id="KW-0479">Metal-binding</keyword>
<dbReference type="SUPFAM" id="SSF53659">
    <property type="entry name" value="Isocitrate/Isopropylmalate dehydrogenase-like"/>
    <property type="match status" value="1"/>
</dbReference>
<evidence type="ECO:0000256" key="3">
    <source>
        <dbReference type="ARBA" id="ARBA00022857"/>
    </source>
</evidence>
<comment type="function">
    <text evidence="7">Catalyzes the NAD(P)-dependent oxidation of 4-(phosphooxy)-L-threonine (HTP) into 2-amino-3-oxo-4-(phosphooxy)butyric acid which spontaneously decarboxylates to form 3-amino-2-oxopropyl phosphate (AHAP).</text>
</comment>
<keyword evidence="9" id="KW-1185">Reference proteome</keyword>
<feature type="binding site" evidence="7">
    <location>
        <position position="138"/>
    </location>
    <ligand>
        <name>substrate</name>
    </ligand>
</feature>
<dbReference type="AlphaFoldDB" id="A0A9X2L5F9"/>
<feature type="binding site" evidence="7">
    <location>
        <position position="278"/>
    </location>
    <ligand>
        <name>substrate</name>
    </ligand>
</feature>
<dbReference type="GO" id="GO:0050570">
    <property type="term" value="F:4-hydroxythreonine-4-phosphate dehydrogenase activity"/>
    <property type="evidence" value="ECO:0007669"/>
    <property type="project" value="UniProtKB-UniRule"/>
</dbReference>
<comment type="similarity">
    <text evidence="7">Belongs to the PdxA family.</text>
</comment>
<dbReference type="NCBIfam" id="TIGR00557">
    <property type="entry name" value="pdxA"/>
    <property type="match status" value="1"/>
</dbReference>
<proteinExistence type="inferred from homology"/>
<evidence type="ECO:0000256" key="5">
    <source>
        <dbReference type="ARBA" id="ARBA00023027"/>
    </source>
</evidence>
<comment type="caution">
    <text evidence="8">The sequence shown here is derived from an EMBL/GenBank/DDBJ whole genome shotgun (WGS) entry which is preliminary data.</text>
</comment>
<comment type="catalytic activity">
    <reaction evidence="7">
        <text>4-(phosphooxy)-L-threonine + NAD(+) = 3-amino-2-oxopropyl phosphate + CO2 + NADH</text>
        <dbReference type="Rhea" id="RHEA:32275"/>
        <dbReference type="ChEBI" id="CHEBI:16526"/>
        <dbReference type="ChEBI" id="CHEBI:57279"/>
        <dbReference type="ChEBI" id="CHEBI:57540"/>
        <dbReference type="ChEBI" id="CHEBI:57945"/>
        <dbReference type="ChEBI" id="CHEBI:58452"/>
        <dbReference type="EC" id="1.1.1.262"/>
    </reaction>
</comment>
<reference evidence="8" key="1">
    <citation type="submission" date="2022-06" db="EMBL/GenBank/DDBJ databases">
        <title>Gracilimonas sp. CAU 1638 isolated from sea sediment.</title>
        <authorList>
            <person name="Kim W."/>
        </authorList>
    </citation>
    <scope>NUCLEOTIDE SEQUENCE</scope>
    <source>
        <strain evidence="8">CAU 1638</strain>
    </source>
</reference>
<feature type="binding site" evidence="7">
    <location>
        <position position="168"/>
    </location>
    <ligand>
        <name>a divalent metal cation</name>
        <dbReference type="ChEBI" id="CHEBI:60240"/>
        <note>ligand shared between dimeric partners</note>
    </ligand>
</feature>
<keyword evidence="6 7" id="KW-0664">Pyridoxine biosynthesis</keyword>
<dbReference type="GO" id="GO:0005737">
    <property type="term" value="C:cytoplasm"/>
    <property type="evidence" value="ECO:0007669"/>
    <property type="project" value="UniProtKB-SubCell"/>
</dbReference>
<keyword evidence="4 7" id="KW-0560">Oxidoreductase</keyword>
<comment type="subunit">
    <text evidence="7">Homodimer.</text>
</comment>
<feature type="binding site" evidence="7">
    <location>
        <position position="139"/>
    </location>
    <ligand>
        <name>substrate</name>
    </ligand>
</feature>